<evidence type="ECO:0000313" key="2">
    <source>
        <dbReference type="Proteomes" id="UP000000289"/>
    </source>
</evidence>
<proteinExistence type="predicted"/>
<dbReference type="AlphaFoldDB" id="A0A0K0HES1"/>
<sequence length="334" mass="38190">MDAEINILETNFEITLEGFATEEEANNIGRFTLEAIRALNNNLNLEISKLKCIVISYNFSEALQKITSTYQHKSPSSYTNSKQGAAVGQLVSKIGNDGLCEEYTLVLSIEFFAELFNDGSFLKLNEEGYRAVIHRIHHELVHVHEKNLLTCLAQNFTVNEYGSALLISATRAWSEYLANYMSSGSAPQETIDLFLENLDTVVNEVSDEIGKLIWDYKRYNTPLSEMYLEVKKRIRLIINSYAYAMGYVHSLNINIKEYDPKLSLTLSNSKIRYQLSELGIAFQNLYGKFNDQHITGFDDYREITIVISEIFKQFGLVLECPDWSSDCELYIHVN</sequence>
<dbReference type="Proteomes" id="UP000000289">
    <property type="component" value="Chromosome"/>
</dbReference>
<dbReference type="GeneID" id="44981844"/>
<gene>
    <name evidence="1" type="ordered locus">SBG_2832</name>
</gene>
<dbReference type="EMBL" id="FR877557">
    <property type="protein sequence ID" value="CCC31886.1"/>
    <property type="molecule type" value="Genomic_DNA"/>
</dbReference>
<reference evidence="1 2" key="1">
    <citation type="journal article" date="2011" name="PLoS Pathog.">
        <title>Salmonella bongori provides insights into the evolution of the Salmonellae.</title>
        <authorList>
            <person name="Fookes M."/>
            <person name="Schroeder G.N."/>
            <person name="Langridge G.C."/>
            <person name="Blondel C.J."/>
            <person name="Mammina C."/>
            <person name="Connor T.R."/>
            <person name="Seth-Smith H."/>
            <person name="Vernikos G.S."/>
            <person name="Robinson K.S."/>
            <person name="Sanders M."/>
            <person name="Petty N.K."/>
            <person name="Kingsley R.A."/>
            <person name="Baumler A.J."/>
            <person name="Nuccio S.P."/>
            <person name="Contreras I."/>
            <person name="Santiviago C.A."/>
            <person name="Maskell D."/>
            <person name="Barrow P."/>
            <person name="Humphrey T."/>
            <person name="Nastasi A."/>
            <person name="Roberts M."/>
            <person name="Frankel G."/>
            <person name="Parkhill J."/>
            <person name="Dougan G."/>
            <person name="Thomson N.R."/>
        </authorList>
    </citation>
    <scope>NUCLEOTIDE SEQUENCE [LARGE SCALE GENOMIC DNA]</scope>
    <source>
        <strain evidence="2">ATCC 43975 / DSM 13772 / NCTC 12419</strain>
    </source>
</reference>
<organism evidence="1 2">
    <name type="scientific">Salmonella bongori (strain ATCC 43975 / DSM 13772 / NCTC 12419)</name>
    <dbReference type="NCBI Taxonomy" id="218493"/>
    <lineage>
        <taxon>Bacteria</taxon>
        <taxon>Pseudomonadati</taxon>
        <taxon>Pseudomonadota</taxon>
        <taxon>Gammaproteobacteria</taxon>
        <taxon>Enterobacterales</taxon>
        <taxon>Enterobacteriaceae</taxon>
        <taxon>Salmonella</taxon>
    </lineage>
</organism>
<evidence type="ECO:0000313" key="1">
    <source>
        <dbReference type="EMBL" id="CCC31886.1"/>
    </source>
</evidence>
<dbReference type="KEGG" id="sbg:SBG_2832"/>
<name>A0A0K0HES1_SALBC</name>
<accession>A0A0K0HES1</accession>
<dbReference type="RefSeq" id="WP_000338485.1">
    <property type="nucleotide sequence ID" value="NC_015761.1"/>
</dbReference>
<protein>
    <submittedName>
        <fullName evidence="1">Hypothetical phage-related protein</fullName>
    </submittedName>
</protein>